<comment type="similarity">
    <text evidence="2 8">Belongs to the cytochrome P450 family.</text>
</comment>
<dbReference type="InterPro" id="IPR002403">
    <property type="entry name" value="Cyt_P450_E_grp-IV"/>
</dbReference>
<dbReference type="OMA" id="PHEWELE"/>
<keyword evidence="9" id="KW-1133">Transmembrane helix</keyword>
<feature type="binding site" description="axial binding residue" evidence="7">
    <location>
        <position position="453"/>
    </location>
    <ligand>
        <name>heme</name>
        <dbReference type="ChEBI" id="CHEBI:30413"/>
    </ligand>
    <ligandPart>
        <name>Fe</name>
        <dbReference type="ChEBI" id="CHEBI:18248"/>
    </ligandPart>
</feature>
<reference evidence="10 11" key="1">
    <citation type="journal article" date="2014" name="Genome Announc.">
        <title>Draft genome sequence of the pathogenic fungus Scedosporium apiospermum.</title>
        <authorList>
            <person name="Vandeputte P."/>
            <person name="Ghamrawi S."/>
            <person name="Rechenmann M."/>
            <person name="Iltis A."/>
            <person name="Giraud S."/>
            <person name="Fleury M."/>
            <person name="Thornton C."/>
            <person name="Delhaes L."/>
            <person name="Meyer W."/>
            <person name="Papon N."/>
            <person name="Bouchara J.P."/>
        </authorList>
    </citation>
    <scope>NUCLEOTIDE SEQUENCE [LARGE SCALE GENOMIC DNA]</scope>
    <source>
        <strain evidence="10 11">IHEM 14462</strain>
    </source>
</reference>
<evidence type="ECO:0000256" key="6">
    <source>
        <dbReference type="ARBA" id="ARBA00023033"/>
    </source>
</evidence>
<comment type="caution">
    <text evidence="10">The sequence shown here is derived from an EMBL/GenBank/DDBJ whole genome shotgun (WGS) entry which is preliminary data.</text>
</comment>
<evidence type="ECO:0000256" key="2">
    <source>
        <dbReference type="ARBA" id="ARBA00010617"/>
    </source>
</evidence>
<dbReference type="EMBL" id="JOWA01000096">
    <property type="protein sequence ID" value="KEZ43118.1"/>
    <property type="molecule type" value="Genomic_DNA"/>
</dbReference>
<dbReference type="OrthoDB" id="3934656at2759"/>
<dbReference type="GO" id="GO:0020037">
    <property type="term" value="F:heme binding"/>
    <property type="evidence" value="ECO:0007669"/>
    <property type="project" value="InterPro"/>
</dbReference>
<keyword evidence="4 7" id="KW-0479">Metal-binding</keyword>
<proteinExistence type="inferred from homology"/>
<evidence type="ECO:0000256" key="5">
    <source>
        <dbReference type="ARBA" id="ARBA00023004"/>
    </source>
</evidence>
<dbReference type="PROSITE" id="PS00086">
    <property type="entry name" value="CYTOCHROME_P450"/>
    <property type="match status" value="1"/>
</dbReference>
<dbReference type="PRINTS" id="PR00465">
    <property type="entry name" value="EP450IV"/>
</dbReference>
<dbReference type="SUPFAM" id="SSF48264">
    <property type="entry name" value="Cytochrome P450"/>
    <property type="match status" value="1"/>
</dbReference>
<dbReference type="GO" id="GO:0005506">
    <property type="term" value="F:iron ion binding"/>
    <property type="evidence" value="ECO:0007669"/>
    <property type="project" value="InterPro"/>
</dbReference>
<dbReference type="GeneID" id="27724077"/>
<feature type="transmembrane region" description="Helical" evidence="9">
    <location>
        <begin position="16"/>
        <end position="35"/>
    </location>
</feature>
<dbReference type="PANTHER" id="PTHR24305:SF232">
    <property type="entry name" value="P450, PUTATIVE (EUROFUNG)-RELATED"/>
    <property type="match status" value="1"/>
</dbReference>
<keyword evidence="11" id="KW-1185">Reference proteome</keyword>
<dbReference type="RefSeq" id="XP_016642917.1">
    <property type="nucleotide sequence ID" value="XM_016787415.1"/>
</dbReference>
<dbReference type="InterPro" id="IPR036396">
    <property type="entry name" value="Cyt_P450_sf"/>
</dbReference>
<dbReference type="CDD" id="cd11060">
    <property type="entry name" value="CYP57A1-like"/>
    <property type="match status" value="1"/>
</dbReference>
<dbReference type="GO" id="GO:0004497">
    <property type="term" value="F:monooxygenase activity"/>
    <property type="evidence" value="ECO:0007669"/>
    <property type="project" value="UniProtKB-KW"/>
</dbReference>
<accession>A0A084G706</accession>
<evidence type="ECO:0000313" key="10">
    <source>
        <dbReference type="EMBL" id="KEZ43118.1"/>
    </source>
</evidence>
<dbReference type="InterPro" id="IPR050121">
    <property type="entry name" value="Cytochrome_P450_monoxygenase"/>
</dbReference>
<dbReference type="InterPro" id="IPR001128">
    <property type="entry name" value="Cyt_P450"/>
</dbReference>
<keyword evidence="9" id="KW-0812">Transmembrane</keyword>
<evidence type="ECO:0000256" key="9">
    <source>
        <dbReference type="SAM" id="Phobius"/>
    </source>
</evidence>
<dbReference type="HOGENOM" id="CLU_001570_14_0_1"/>
<evidence type="ECO:0000313" key="11">
    <source>
        <dbReference type="Proteomes" id="UP000028545"/>
    </source>
</evidence>
<dbReference type="AlphaFoldDB" id="A0A084G706"/>
<keyword evidence="6 8" id="KW-0503">Monooxygenase</keyword>
<name>A0A084G706_PSEDA</name>
<dbReference type="PANTHER" id="PTHR24305">
    <property type="entry name" value="CYTOCHROME P450"/>
    <property type="match status" value="1"/>
</dbReference>
<dbReference type="Proteomes" id="UP000028545">
    <property type="component" value="Unassembled WGS sequence"/>
</dbReference>
<dbReference type="Pfam" id="PF00067">
    <property type="entry name" value="p450"/>
    <property type="match status" value="1"/>
</dbReference>
<keyword evidence="3 7" id="KW-0349">Heme</keyword>
<keyword evidence="5 7" id="KW-0408">Iron</keyword>
<sequence length="506" mass="57501">MFNDHVNTLVASVANHYWFVLAVGGISWILSTKYLTPLRKLPGPLFASFSKFPRFFSVLRGRPHEWELEAHRKYGRIVRTGPEQVSVGDPAAINLIYNASDKFVKSQFYLPFHIYDEEGMLPDPLVLTDKAMHTRMKRNAYNAYSMGSMLELEPLLDGVTDRFFTILDKIAESEGEPCDLGKWLRFYATDVIFTVTFGEDLNFMEKGDPIGMMPMLEYIIGDYVAIVGQFPWLHRFLLGNRLVEKLLLGNNALNGAALDLALGQVTKFRERADEDTEKPSTFVHRLLEQQRKHPESITDRELNTHAFGNITAGADTTTIAMRTIVFNVLKNPEVYRALCWEIREEAKLTFPVSYQAASELPYLDAVIKEALRIHPPNGVMYPRTTPEQGATICGYYIPPGTEVGISPWVLHHDPELFPQPEKFQPERWLTPDTELLARRKRSLFAFSAGSHTCLGKNLSQLEITKIVASLIVQYDIALTDPGAELSFKCRWFTPQKGLLVKLSRRP</sequence>
<organism evidence="10 11">
    <name type="scientific">Pseudallescheria apiosperma</name>
    <name type="common">Scedosporium apiospermum</name>
    <dbReference type="NCBI Taxonomy" id="563466"/>
    <lineage>
        <taxon>Eukaryota</taxon>
        <taxon>Fungi</taxon>
        <taxon>Dikarya</taxon>
        <taxon>Ascomycota</taxon>
        <taxon>Pezizomycotina</taxon>
        <taxon>Sordariomycetes</taxon>
        <taxon>Hypocreomycetidae</taxon>
        <taxon>Microascales</taxon>
        <taxon>Microascaceae</taxon>
        <taxon>Scedosporium</taxon>
    </lineage>
</organism>
<dbReference type="GO" id="GO:0016705">
    <property type="term" value="F:oxidoreductase activity, acting on paired donors, with incorporation or reduction of molecular oxygen"/>
    <property type="evidence" value="ECO:0007669"/>
    <property type="project" value="InterPro"/>
</dbReference>
<gene>
    <name evidence="10" type="ORF">SAPIO_CDS5005</name>
</gene>
<evidence type="ECO:0000256" key="1">
    <source>
        <dbReference type="ARBA" id="ARBA00001971"/>
    </source>
</evidence>
<evidence type="ECO:0000256" key="8">
    <source>
        <dbReference type="RuleBase" id="RU000461"/>
    </source>
</evidence>
<dbReference type="Gene3D" id="1.10.630.10">
    <property type="entry name" value="Cytochrome P450"/>
    <property type="match status" value="1"/>
</dbReference>
<comment type="cofactor">
    <cofactor evidence="1 7">
        <name>heme</name>
        <dbReference type="ChEBI" id="CHEBI:30413"/>
    </cofactor>
</comment>
<dbReference type="InterPro" id="IPR017972">
    <property type="entry name" value="Cyt_P450_CS"/>
</dbReference>
<keyword evidence="9" id="KW-0472">Membrane</keyword>
<protein>
    <submittedName>
        <fullName evidence="10">Cytochrome P450 oxidoreductase</fullName>
    </submittedName>
</protein>
<dbReference type="PRINTS" id="PR00385">
    <property type="entry name" value="P450"/>
</dbReference>
<keyword evidence="8" id="KW-0560">Oxidoreductase</keyword>
<dbReference type="VEuPathDB" id="FungiDB:SAPIO_CDS5005"/>
<evidence type="ECO:0000256" key="4">
    <source>
        <dbReference type="ARBA" id="ARBA00022723"/>
    </source>
</evidence>
<evidence type="ECO:0000256" key="7">
    <source>
        <dbReference type="PIRSR" id="PIRSR602403-1"/>
    </source>
</evidence>
<evidence type="ECO:0000256" key="3">
    <source>
        <dbReference type="ARBA" id="ARBA00022617"/>
    </source>
</evidence>
<dbReference type="KEGG" id="sapo:SAPIO_CDS5005"/>